<gene>
    <name evidence="2" type="ORF">FLONG3_6202</name>
</gene>
<feature type="transmembrane region" description="Helical" evidence="1">
    <location>
        <begin position="49"/>
        <end position="67"/>
    </location>
</feature>
<keyword evidence="1" id="KW-0812">Transmembrane</keyword>
<dbReference type="AlphaFoldDB" id="A0A395SMW8"/>
<dbReference type="Proteomes" id="UP000266234">
    <property type="component" value="Unassembled WGS sequence"/>
</dbReference>
<keyword evidence="2" id="KW-0808">Transferase</keyword>
<accession>A0A395SMW8</accession>
<keyword evidence="1" id="KW-0472">Membrane</keyword>
<evidence type="ECO:0000256" key="1">
    <source>
        <dbReference type="SAM" id="Phobius"/>
    </source>
</evidence>
<evidence type="ECO:0000313" key="3">
    <source>
        <dbReference type="Proteomes" id="UP000266234"/>
    </source>
</evidence>
<evidence type="ECO:0000313" key="2">
    <source>
        <dbReference type="EMBL" id="RGP73781.1"/>
    </source>
</evidence>
<keyword evidence="2" id="KW-0418">Kinase</keyword>
<dbReference type="GO" id="GO:0016301">
    <property type="term" value="F:kinase activity"/>
    <property type="evidence" value="ECO:0007669"/>
    <property type="project" value="UniProtKB-KW"/>
</dbReference>
<sequence>MASRMSLTTRRLAVPTSRLAPRTWPCALQCSRPYSSKPPRPRRNDEVKFWPFLVVALAGTGGYVALVNRRNDHITIEA</sequence>
<reference evidence="2 3" key="1">
    <citation type="journal article" date="2018" name="PLoS Pathog.">
        <title>Evolution of structural diversity of trichothecenes, a family of toxins produced by plant pathogenic and entomopathogenic fungi.</title>
        <authorList>
            <person name="Proctor R.H."/>
            <person name="McCormick S.P."/>
            <person name="Kim H.S."/>
            <person name="Cardoza R.E."/>
            <person name="Stanley A.M."/>
            <person name="Lindo L."/>
            <person name="Kelly A."/>
            <person name="Brown D.W."/>
            <person name="Lee T."/>
            <person name="Vaughan M.M."/>
            <person name="Alexander N.J."/>
            <person name="Busman M."/>
            <person name="Gutierrez S."/>
        </authorList>
    </citation>
    <scope>NUCLEOTIDE SEQUENCE [LARGE SCALE GENOMIC DNA]</scope>
    <source>
        <strain evidence="2 3">NRRL 20695</strain>
    </source>
</reference>
<proteinExistence type="predicted"/>
<keyword evidence="1" id="KW-1133">Transmembrane helix</keyword>
<dbReference type="OrthoDB" id="5090196at2759"/>
<name>A0A395SMW8_9HYPO</name>
<keyword evidence="3" id="KW-1185">Reference proteome</keyword>
<protein>
    <submittedName>
        <fullName evidence="2">Uridylate kinase</fullName>
    </submittedName>
</protein>
<comment type="caution">
    <text evidence="2">The sequence shown here is derived from an EMBL/GenBank/DDBJ whole genome shotgun (WGS) entry which is preliminary data.</text>
</comment>
<dbReference type="EMBL" id="PXOG01000134">
    <property type="protein sequence ID" value="RGP73781.1"/>
    <property type="molecule type" value="Genomic_DNA"/>
</dbReference>
<organism evidence="2 3">
    <name type="scientific">Fusarium longipes</name>
    <dbReference type="NCBI Taxonomy" id="694270"/>
    <lineage>
        <taxon>Eukaryota</taxon>
        <taxon>Fungi</taxon>
        <taxon>Dikarya</taxon>
        <taxon>Ascomycota</taxon>
        <taxon>Pezizomycotina</taxon>
        <taxon>Sordariomycetes</taxon>
        <taxon>Hypocreomycetidae</taxon>
        <taxon>Hypocreales</taxon>
        <taxon>Nectriaceae</taxon>
        <taxon>Fusarium</taxon>
    </lineage>
</organism>